<feature type="region of interest" description="Disordered" evidence="1">
    <location>
        <begin position="111"/>
        <end position="146"/>
    </location>
</feature>
<evidence type="ECO:0000313" key="2">
    <source>
        <dbReference type="EMBL" id="KAF9077871.1"/>
    </source>
</evidence>
<gene>
    <name evidence="2" type="ORF">BDP27DRAFT_328914</name>
</gene>
<proteinExistence type="predicted"/>
<feature type="compositionally biased region" description="Acidic residues" evidence="1">
    <location>
        <begin position="113"/>
        <end position="138"/>
    </location>
</feature>
<evidence type="ECO:0000313" key="3">
    <source>
        <dbReference type="Proteomes" id="UP000772434"/>
    </source>
</evidence>
<dbReference type="Proteomes" id="UP000772434">
    <property type="component" value="Unassembled WGS sequence"/>
</dbReference>
<evidence type="ECO:0000256" key="1">
    <source>
        <dbReference type="SAM" id="MobiDB-lite"/>
    </source>
</evidence>
<organism evidence="2 3">
    <name type="scientific">Rhodocollybia butyracea</name>
    <dbReference type="NCBI Taxonomy" id="206335"/>
    <lineage>
        <taxon>Eukaryota</taxon>
        <taxon>Fungi</taxon>
        <taxon>Dikarya</taxon>
        <taxon>Basidiomycota</taxon>
        <taxon>Agaricomycotina</taxon>
        <taxon>Agaricomycetes</taxon>
        <taxon>Agaricomycetidae</taxon>
        <taxon>Agaricales</taxon>
        <taxon>Marasmiineae</taxon>
        <taxon>Omphalotaceae</taxon>
        <taxon>Rhodocollybia</taxon>
    </lineage>
</organism>
<name>A0A9P5Q4C4_9AGAR</name>
<dbReference type="AlphaFoldDB" id="A0A9P5Q4C4"/>
<protein>
    <submittedName>
        <fullName evidence="2">Uncharacterized protein</fullName>
    </submittedName>
</protein>
<keyword evidence="3" id="KW-1185">Reference proteome</keyword>
<dbReference type="EMBL" id="JADNRY010000002">
    <property type="protein sequence ID" value="KAF9077871.1"/>
    <property type="molecule type" value="Genomic_DNA"/>
</dbReference>
<accession>A0A9P5Q4C4</accession>
<reference evidence="2" key="1">
    <citation type="submission" date="2020-11" db="EMBL/GenBank/DDBJ databases">
        <authorList>
            <consortium name="DOE Joint Genome Institute"/>
            <person name="Ahrendt S."/>
            <person name="Riley R."/>
            <person name="Andreopoulos W."/>
            <person name="Labutti K."/>
            <person name="Pangilinan J."/>
            <person name="Ruiz-Duenas F.J."/>
            <person name="Barrasa J.M."/>
            <person name="Sanchez-Garcia M."/>
            <person name="Camarero S."/>
            <person name="Miyauchi S."/>
            <person name="Serrano A."/>
            <person name="Linde D."/>
            <person name="Babiker R."/>
            <person name="Drula E."/>
            <person name="Ayuso-Fernandez I."/>
            <person name="Pacheco R."/>
            <person name="Padilla G."/>
            <person name="Ferreira P."/>
            <person name="Barriuso J."/>
            <person name="Kellner H."/>
            <person name="Castanera R."/>
            <person name="Alfaro M."/>
            <person name="Ramirez L."/>
            <person name="Pisabarro A.G."/>
            <person name="Kuo A."/>
            <person name="Tritt A."/>
            <person name="Lipzen A."/>
            <person name="He G."/>
            <person name="Yan M."/>
            <person name="Ng V."/>
            <person name="Cullen D."/>
            <person name="Martin F."/>
            <person name="Rosso M.-N."/>
            <person name="Henrissat B."/>
            <person name="Hibbett D."/>
            <person name="Martinez A.T."/>
            <person name="Grigoriev I.V."/>
        </authorList>
    </citation>
    <scope>NUCLEOTIDE SEQUENCE</scope>
    <source>
        <strain evidence="2">AH 40177</strain>
    </source>
</reference>
<comment type="caution">
    <text evidence="2">The sequence shown here is derived from an EMBL/GenBank/DDBJ whole genome shotgun (WGS) entry which is preliminary data.</text>
</comment>
<sequence length="208" mass="22121">MASCQLRGPEKCLCSGTLPYLLAVKCPPHLERPSVIKLPSSTTVQESKSFSTTSNGQKHSIQDSSRNLIYVKNVAATVANTIPQLPIQLPSAMYPSKLRSILILPAPFVGNPELEEPDPTGDPELEEPDPTGDPELEGAEPAAATEDEMSSPLAAIVIPAFSATAAALAVGASSVVAVDTHQKTIIDRKSGLTWECMSILRLCYRLGK</sequence>